<dbReference type="Proteomes" id="UP000465035">
    <property type="component" value="Chromosome"/>
</dbReference>
<gene>
    <name evidence="1" type="ORF">GQR93_06450</name>
</gene>
<dbReference type="AlphaFoldDB" id="A0A6G9Q3U2"/>
<sequence length="87" mass="10137">MPRNNFDTQEAFAEKTVDMVLNHLKEIRQKRPNSDFILLDDKNFMIDDLNTVGSLISLNLINNKGMRCERLVAPEAFSITIEELRKR</sequence>
<organism evidence="1 2">
    <name type="scientific">Lentilactobacillus hilgardii</name>
    <name type="common">Lactobacillus hilgardii</name>
    <dbReference type="NCBI Taxonomy" id="1588"/>
    <lineage>
        <taxon>Bacteria</taxon>
        <taxon>Bacillati</taxon>
        <taxon>Bacillota</taxon>
        <taxon>Bacilli</taxon>
        <taxon>Lactobacillales</taxon>
        <taxon>Lactobacillaceae</taxon>
        <taxon>Lentilactobacillus</taxon>
    </lineage>
</organism>
<dbReference type="EMBL" id="CP047121">
    <property type="protein sequence ID" value="QHB51848.1"/>
    <property type="molecule type" value="Genomic_DNA"/>
</dbReference>
<reference evidence="1 2" key="1">
    <citation type="submission" date="2019-12" db="EMBL/GenBank/DDBJ databases">
        <title>Lactobacillus hilgardii FLUB.</title>
        <authorList>
            <person name="Gustaw K."/>
        </authorList>
    </citation>
    <scope>NUCLEOTIDE SEQUENCE [LARGE SCALE GENOMIC DNA]</scope>
    <source>
        <strain evidence="1 2">FLUB</strain>
    </source>
</reference>
<name>A0A6G9Q3U2_LENHI</name>
<evidence type="ECO:0000313" key="1">
    <source>
        <dbReference type="EMBL" id="QHB51848.1"/>
    </source>
</evidence>
<protein>
    <submittedName>
        <fullName evidence="1">Uncharacterized protein</fullName>
    </submittedName>
</protein>
<dbReference type="RefSeq" id="WP_003553518.1">
    <property type="nucleotide sequence ID" value="NZ_CABKOL010000102.1"/>
</dbReference>
<evidence type="ECO:0000313" key="2">
    <source>
        <dbReference type="Proteomes" id="UP000465035"/>
    </source>
</evidence>
<proteinExistence type="predicted"/>
<accession>A0A6G9Q3U2</accession>